<dbReference type="AlphaFoldDB" id="A0A381Z355"/>
<keyword evidence="3" id="KW-0479">Metal-binding</keyword>
<proteinExistence type="predicted"/>
<protein>
    <recommendedName>
        <fullName evidence="6">Radical SAM core domain-containing protein</fullName>
    </recommendedName>
</protein>
<evidence type="ECO:0000256" key="1">
    <source>
        <dbReference type="ARBA" id="ARBA00001966"/>
    </source>
</evidence>
<dbReference type="CDD" id="cd01335">
    <property type="entry name" value="Radical_SAM"/>
    <property type="match status" value="1"/>
</dbReference>
<dbReference type="GO" id="GO:0046872">
    <property type="term" value="F:metal ion binding"/>
    <property type="evidence" value="ECO:0007669"/>
    <property type="project" value="UniProtKB-KW"/>
</dbReference>
<feature type="non-terminal residue" evidence="7">
    <location>
        <position position="1"/>
    </location>
</feature>
<dbReference type="PANTHER" id="PTHR43409:SF7">
    <property type="entry name" value="BLL1977 PROTEIN"/>
    <property type="match status" value="1"/>
</dbReference>
<evidence type="ECO:0000256" key="2">
    <source>
        <dbReference type="ARBA" id="ARBA00022691"/>
    </source>
</evidence>
<dbReference type="PROSITE" id="PS51918">
    <property type="entry name" value="RADICAL_SAM"/>
    <property type="match status" value="1"/>
</dbReference>
<evidence type="ECO:0000256" key="4">
    <source>
        <dbReference type="ARBA" id="ARBA00023004"/>
    </source>
</evidence>
<evidence type="ECO:0000259" key="6">
    <source>
        <dbReference type="PROSITE" id="PS51918"/>
    </source>
</evidence>
<dbReference type="SMART" id="SM00729">
    <property type="entry name" value="Elp3"/>
    <property type="match status" value="1"/>
</dbReference>
<dbReference type="InterPro" id="IPR058240">
    <property type="entry name" value="rSAM_sf"/>
</dbReference>
<evidence type="ECO:0000256" key="3">
    <source>
        <dbReference type="ARBA" id="ARBA00022723"/>
    </source>
</evidence>
<accession>A0A381Z355</accession>
<feature type="domain" description="Radical SAM core" evidence="6">
    <location>
        <begin position="48"/>
        <end position="275"/>
    </location>
</feature>
<organism evidence="7">
    <name type="scientific">marine metagenome</name>
    <dbReference type="NCBI Taxonomy" id="408172"/>
    <lineage>
        <taxon>unclassified sequences</taxon>
        <taxon>metagenomes</taxon>
        <taxon>ecological metagenomes</taxon>
    </lineage>
</organism>
<dbReference type="SFLD" id="SFLDS00029">
    <property type="entry name" value="Radical_SAM"/>
    <property type="match status" value="1"/>
</dbReference>
<dbReference type="InterPro" id="IPR007197">
    <property type="entry name" value="rSAM"/>
</dbReference>
<name>A0A381Z355_9ZZZZ</name>
<dbReference type="GO" id="GO:0051536">
    <property type="term" value="F:iron-sulfur cluster binding"/>
    <property type="evidence" value="ECO:0007669"/>
    <property type="project" value="UniProtKB-KW"/>
</dbReference>
<sequence length="407" mass="46527">GGGEPFLDKFLQETSFRSQRQETSEFGFHDIREMTLPNWKDLPIQAYLNPGFHLGLTSCHGCWWGRCIFCSYGNQSLRRETPYRGKTRAQLLKEISHVISLHAPQQINITDEESNLPTLVSVFRVLNEQGIEMPWNVRYRLGLRLREPDYCQKLADAGCRIIFAGFESTSQRVLDRLDRGIMAKDYDKVLENLSRVGVRPRISLCLGLPQETRGEAEDTCRFVIENFGRLELDNLQRMLAEPTSLSGNESDHYNLDLLSDDKLLSNPNTSYAGGRYGRNMVCPPEVADLLQEVGDAWKLFSSDKSRSQRRQQIIDNPNWPRFIPGPSLGSGDISFTNDDRSILTNYRLASEVEIPRDLGNFLEKNRNRESVESFFNRSSSGTTKDYELVRNLFVEGFIDLDEPLPLA</sequence>
<dbReference type="SUPFAM" id="SSF102114">
    <property type="entry name" value="Radical SAM enzymes"/>
    <property type="match status" value="1"/>
</dbReference>
<dbReference type="PANTHER" id="PTHR43409">
    <property type="entry name" value="ANAEROBIC MAGNESIUM-PROTOPORPHYRIN IX MONOMETHYL ESTER CYCLASE-RELATED"/>
    <property type="match status" value="1"/>
</dbReference>
<dbReference type="EMBL" id="UINC01019665">
    <property type="protein sequence ID" value="SVA83341.1"/>
    <property type="molecule type" value="Genomic_DNA"/>
</dbReference>
<dbReference type="SFLD" id="SFLDG01082">
    <property type="entry name" value="B12-binding_domain_containing"/>
    <property type="match status" value="1"/>
</dbReference>
<dbReference type="GO" id="GO:0005829">
    <property type="term" value="C:cytosol"/>
    <property type="evidence" value="ECO:0007669"/>
    <property type="project" value="TreeGrafter"/>
</dbReference>
<keyword evidence="5" id="KW-0411">Iron-sulfur</keyword>
<reference evidence="7" key="1">
    <citation type="submission" date="2018-05" db="EMBL/GenBank/DDBJ databases">
        <authorList>
            <person name="Lanie J.A."/>
            <person name="Ng W.-L."/>
            <person name="Kazmierczak K.M."/>
            <person name="Andrzejewski T.M."/>
            <person name="Davidsen T.M."/>
            <person name="Wayne K.J."/>
            <person name="Tettelin H."/>
            <person name="Glass J.I."/>
            <person name="Rusch D."/>
            <person name="Podicherti R."/>
            <person name="Tsui H.-C.T."/>
            <person name="Winkler M.E."/>
        </authorList>
    </citation>
    <scope>NUCLEOTIDE SEQUENCE</scope>
</reference>
<keyword evidence="4" id="KW-0408">Iron</keyword>
<evidence type="ECO:0000313" key="7">
    <source>
        <dbReference type="EMBL" id="SVA83341.1"/>
    </source>
</evidence>
<keyword evidence="2" id="KW-0949">S-adenosyl-L-methionine</keyword>
<dbReference type="InterPro" id="IPR051198">
    <property type="entry name" value="BchE-like"/>
</dbReference>
<dbReference type="Gene3D" id="3.30.750.200">
    <property type="match status" value="1"/>
</dbReference>
<dbReference type="InterPro" id="IPR006638">
    <property type="entry name" value="Elp3/MiaA/NifB-like_rSAM"/>
</dbReference>
<comment type="cofactor">
    <cofactor evidence="1">
        <name>[4Fe-4S] cluster</name>
        <dbReference type="ChEBI" id="CHEBI:49883"/>
    </cofactor>
</comment>
<evidence type="ECO:0000256" key="5">
    <source>
        <dbReference type="ARBA" id="ARBA00023014"/>
    </source>
</evidence>
<dbReference type="Pfam" id="PF04055">
    <property type="entry name" value="Radical_SAM"/>
    <property type="match status" value="1"/>
</dbReference>
<gene>
    <name evidence="7" type="ORF">METZ01_LOCUS136195</name>
</gene>
<dbReference type="GO" id="GO:0003824">
    <property type="term" value="F:catalytic activity"/>
    <property type="evidence" value="ECO:0007669"/>
    <property type="project" value="InterPro"/>
</dbReference>